<dbReference type="SMART" id="SM00849">
    <property type="entry name" value="Lactamase_B"/>
    <property type="match status" value="1"/>
</dbReference>
<dbReference type="Proteomes" id="UP000326546">
    <property type="component" value="Chromosome"/>
</dbReference>
<feature type="domain" description="Metallo-beta-lactamase" evidence="2">
    <location>
        <begin position="24"/>
        <end position="188"/>
    </location>
</feature>
<organism evidence="3 4">
    <name type="scientific">Ornithinimicrobium pratense</name>
    <dbReference type="NCBI Taxonomy" id="2593973"/>
    <lineage>
        <taxon>Bacteria</taxon>
        <taxon>Bacillati</taxon>
        <taxon>Actinomycetota</taxon>
        <taxon>Actinomycetes</taxon>
        <taxon>Micrococcales</taxon>
        <taxon>Ornithinimicrobiaceae</taxon>
        <taxon>Ornithinimicrobium</taxon>
    </lineage>
</organism>
<dbReference type="InterPro" id="IPR051453">
    <property type="entry name" value="MBL_Glyoxalase_II"/>
</dbReference>
<dbReference type="Pfam" id="PF00753">
    <property type="entry name" value="Lactamase_B"/>
    <property type="match status" value="1"/>
</dbReference>
<accession>A0A5J6V8U3</accession>
<feature type="compositionally biased region" description="Basic and acidic residues" evidence="1">
    <location>
        <begin position="198"/>
        <end position="209"/>
    </location>
</feature>
<dbReference type="PANTHER" id="PTHR46233:SF4">
    <property type="entry name" value="METALLO-BETA-LACTAMASE DOMAIN-CONTAINING PROTEIN"/>
    <property type="match status" value="1"/>
</dbReference>
<dbReference type="GO" id="GO:0016787">
    <property type="term" value="F:hydrolase activity"/>
    <property type="evidence" value="ECO:0007669"/>
    <property type="project" value="UniProtKB-KW"/>
</dbReference>
<dbReference type="SUPFAM" id="SSF56281">
    <property type="entry name" value="Metallo-hydrolase/oxidoreductase"/>
    <property type="match status" value="1"/>
</dbReference>
<feature type="region of interest" description="Disordered" evidence="1">
    <location>
        <begin position="186"/>
        <end position="209"/>
    </location>
</feature>
<protein>
    <submittedName>
        <fullName evidence="3">MBL fold metallo-hydrolase</fullName>
    </submittedName>
</protein>
<reference evidence="3 4" key="1">
    <citation type="submission" date="2019-09" db="EMBL/GenBank/DDBJ databases">
        <title>Serinicoccus pratensis sp. nov., isolated from meadow soil.</title>
        <authorList>
            <person name="Zhang W."/>
        </authorList>
    </citation>
    <scope>NUCLEOTIDE SEQUENCE [LARGE SCALE GENOMIC DNA]</scope>
    <source>
        <strain evidence="3 4">W204</strain>
    </source>
</reference>
<evidence type="ECO:0000259" key="2">
    <source>
        <dbReference type="SMART" id="SM00849"/>
    </source>
</evidence>
<name>A0A5J6V8U3_9MICO</name>
<dbReference type="Gene3D" id="3.60.15.10">
    <property type="entry name" value="Ribonuclease Z/Hydroxyacylglutathione hydrolase-like"/>
    <property type="match status" value="1"/>
</dbReference>
<gene>
    <name evidence="3" type="ORF">FY030_13195</name>
</gene>
<dbReference type="PANTHER" id="PTHR46233">
    <property type="entry name" value="HYDROXYACYLGLUTATHIONE HYDROLASE GLOC"/>
    <property type="match status" value="1"/>
</dbReference>
<dbReference type="AlphaFoldDB" id="A0A5J6V8U3"/>
<keyword evidence="4" id="KW-1185">Reference proteome</keyword>
<dbReference type="RefSeq" id="WP_158061925.1">
    <property type="nucleotide sequence ID" value="NZ_CP044427.1"/>
</dbReference>
<evidence type="ECO:0000313" key="4">
    <source>
        <dbReference type="Proteomes" id="UP000326546"/>
    </source>
</evidence>
<dbReference type="CDD" id="cd06262">
    <property type="entry name" value="metallo-hydrolase-like_MBL-fold"/>
    <property type="match status" value="1"/>
</dbReference>
<proteinExistence type="predicted"/>
<dbReference type="KEGG" id="serw:FY030_13195"/>
<sequence>MNVRIDHGITTGAFELDGGTWEVDNNIWVLGNDEECVIIDAPHDAQKIADIAADRKVVGILLTHAHSDHVDAVFDLQEWVDGPIYLHPDDKPVWELTHPGRTWDEDLADGMTIEVAGQSLHVLHTPGHSPGACSFYVPGMATVFTGDTLFEGGPGATGRSFSNFDTIIESITDKLLALPEETVVRTGHGGSTTIGDEAPQRQEWIDRGS</sequence>
<dbReference type="EMBL" id="CP044427">
    <property type="protein sequence ID" value="QFG69531.1"/>
    <property type="molecule type" value="Genomic_DNA"/>
</dbReference>
<dbReference type="InterPro" id="IPR001279">
    <property type="entry name" value="Metallo-B-lactamas"/>
</dbReference>
<dbReference type="InterPro" id="IPR036866">
    <property type="entry name" value="RibonucZ/Hydroxyglut_hydro"/>
</dbReference>
<keyword evidence="3" id="KW-0378">Hydrolase</keyword>
<evidence type="ECO:0000313" key="3">
    <source>
        <dbReference type="EMBL" id="QFG69531.1"/>
    </source>
</evidence>
<dbReference type="OrthoDB" id="2971563at2"/>
<evidence type="ECO:0000256" key="1">
    <source>
        <dbReference type="SAM" id="MobiDB-lite"/>
    </source>
</evidence>